<name>A0A163D0Z0_PHYB8</name>
<organism evidence="1 2">
    <name type="scientific">Phycomyces blakesleeanus (strain ATCC 8743b / DSM 1359 / FGSC 10004 / NBRC 33097 / NRRL 1555)</name>
    <dbReference type="NCBI Taxonomy" id="763407"/>
    <lineage>
        <taxon>Eukaryota</taxon>
        <taxon>Fungi</taxon>
        <taxon>Fungi incertae sedis</taxon>
        <taxon>Mucoromycota</taxon>
        <taxon>Mucoromycotina</taxon>
        <taxon>Mucoromycetes</taxon>
        <taxon>Mucorales</taxon>
        <taxon>Phycomycetaceae</taxon>
        <taxon>Phycomyces</taxon>
    </lineage>
</organism>
<proteinExistence type="predicted"/>
<dbReference type="Proteomes" id="UP000077315">
    <property type="component" value="Unassembled WGS sequence"/>
</dbReference>
<dbReference type="OrthoDB" id="2349883at2759"/>
<keyword evidence="2" id="KW-1185">Reference proteome</keyword>
<sequence>MLRLTQRRLTSRLYSTSHEHKIYALPFKLDQSKVPEIVHLASYVSEHKFLAFFKILKGMFQKKIPHVEASAKSIEVRMAYMPMWYYDMAVSADVIPLDTSGDKETTLKRMGPERQALGIGIDCYWPGHTWSPMSYLSFGQPGMLKKADLVPFTNEMVGEDVQVLPFTVSPLEDLAPNVSALENLELESKVLKGTWTIKNPKLAFSACYPIYWPVYIAQFQTEHTENKPTTVVIGGHSPHPPIYKWDESKSGPEQWINNGPWLNLEVTEHSWQMNFGGSPMAQLLQKYHDNVVGNFSPTKVDWAEKRIQPYPVYHEQNKKYLKQLFKVWAQQNMLTQLGTMKDDELTIGVGDSKFQFKKAGDFRKDIEKKVGDELEVLEEVEPEWLRDYVIEQRQKKDALKDSE</sequence>
<dbReference type="AlphaFoldDB" id="A0A163D0Z0"/>
<dbReference type="EMBL" id="KV440997">
    <property type="protein sequence ID" value="OAD67930.1"/>
    <property type="molecule type" value="Genomic_DNA"/>
</dbReference>
<reference evidence="2" key="1">
    <citation type="submission" date="2015-06" db="EMBL/GenBank/DDBJ databases">
        <title>Expansion of signal transduction pathways in fungi by whole-genome duplication.</title>
        <authorList>
            <consortium name="DOE Joint Genome Institute"/>
            <person name="Corrochano L.M."/>
            <person name="Kuo A."/>
            <person name="Marcet-Houben M."/>
            <person name="Polaino S."/>
            <person name="Salamov A."/>
            <person name="Villalobos J.M."/>
            <person name="Alvarez M.I."/>
            <person name="Avalos J."/>
            <person name="Benito E.P."/>
            <person name="Benoit I."/>
            <person name="Burger G."/>
            <person name="Camino L.P."/>
            <person name="Canovas D."/>
            <person name="Cerda-Olmedo E."/>
            <person name="Cheng J.-F."/>
            <person name="Dominguez A."/>
            <person name="Elias M."/>
            <person name="Eslava A.P."/>
            <person name="Glaser F."/>
            <person name="Grimwood J."/>
            <person name="Gutierrez G."/>
            <person name="Heitman J."/>
            <person name="Henrissat B."/>
            <person name="Iturriaga E.A."/>
            <person name="Lang B.F."/>
            <person name="Lavin J.L."/>
            <person name="Lee S."/>
            <person name="Li W."/>
            <person name="Lindquist E."/>
            <person name="Lopez-Garcia S."/>
            <person name="Luque E.M."/>
            <person name="Marcos A.T."/>
            <person name="Martin J."/>
            <person name="McCluskey K."/>
            <person name="Medina H.R."/>
            <person name="Miralles-Duran A."/>
            <person name="Miyazaki A."/>
            <person name="Munoz-Torres E."/>
            <person name="Oguiza J.A."/>
            <person name="Ohm R."/>
            <person name="Olmedo M."/>
            <person name="Orejas M."/>
            <person name="Ortiz-Castellanos L."/>
            <person name="Pisabarro A.G."/>
            <person name="Rodriguez-Romero J."/>
            <person name="Ruiz-Herrera J."/>
            <person name="Ruiz-Vazquez R."/>
            <person name="Sanz C."/>
            <person name="Schackwitz W."/>
            <person name="Schmutz J."/>
            <person name="Shahriari M."/>
            <person name="Shelest E."/>
            <person name="Silva-Franco F."/>
            <person name="Soanes D."/>
            <person name="Syed K."/>
            <person name="Tagua V.G."/>
            <person name="Talbot N.J."/>
            <person name="Thon M."/>
            <person name="De vries R.P."/>
            <person name="Wiebenga A."/>
            <person name="Yadav J.S."/>
            <person name="Braun E.L."/>
            <person name="Baker S."/>
            <person name="Garre V."/>
            <person name="Horwitz B."/>
            <person name="Torres-Martinez S."/>
            <person name="Idnurm A."/>
            <person name="Herrera-Estrella A."/>
            <person name="Gabaldon T."/>
            <person name="Grigoriev I.V."/>
        </authorList>
    </citation>
    <scope>NUCLEOTIDE SEQUENCE [LARGE SCALE GENOMIC DNA]</scope>
    <source>
        <strain evidence="2">NRRL 1555(-)</strain>
    </source>
</reference>
<dbReference type="VEuPathDB" id="FungiDB:PHYBLDRAFT_188905"/>
<dbReference type="GeneID" id="29000486"/>
<gene>
    <name evidence="1" type="ORF">PHYBLDRAFT_188905</name>
</gene>
<protein>
    <submittedName>
        <fullName evidence="1">Uncharacterized protein</fullName>
    </submittedName>
</protein>
<dbReference type="RefSeq" id="XP_018285970.1">
    <property type="nucleotide sequence ID" value="XM_018439580.1"/>
</dbReference>
<dbReference type="STRING" id="763407.A0A163D0Z0"/>
<evidence type="ECO:0000313" key="1">
    <source>
        <dbReference type="EMBL" id="OAD67930.1"/>
    </source>
</evidence>
<evidence type="ECO:0000313" key="2">
    <source>
        <dbReference type="Proteomes" id="UP000077315"/>
    </source>
</evidence>
<dbReference type="InParanoid" id="A0A163D0Z0"/>
<accession>A0A163D0Z0</accession>